<reference evidence="1" key="2">
    <citation type="submission" date="2020-11" db="EMBL/GenBank/DDBJ databases">
        <authorList>
            <person name="McCartney M.A."/>
            <person name="Auch B."/>
            <person name="Kono T."/>
            <person name="Mallez S."/>
            <person name="Becker A."/>
            <person name="Gohl D.M."/>
            <person name="Silverstein K.A.T."/>
            <person name="Koren S."/>
            <person name="Bechman K.B."/>
            <person name="Herman A."/>
            <person name="Abrahante J.E."/>
            <person name="Garbe J."/>
        </authorList>
    </citation>
    <scope>NUCLEOTIDE SEQUENCE</scope>
    <source>
        <strain evidence="1">Duluth1</strain>
        <tissue evidence="1">Whole animal</tissue>
    </source>
</reference>
<accession>A0A9D4DJ81</accession>
<gene>
    <name evidence="1" type="ORF">DPMN_183010</name>
</gene>
<keyword evidence="2" id="KW-1185">Reference proteome</keyword>
<proteinExistence type="predicted"/>
<protein>
    <submittedName>
        <fullName evidence="1">Uncharacterized protein</fullName>
    </submittedName>
</protein>
<reference evidence="1" key="1">
    <citation type="journal article" date="2019" name="bioRxiv">
        <title>The Genome of the Zebra Mussel, Dreissena polymorpha: A Resource for Invasive Species Research.</title>
        <authorList>
            <person name="McCartney M.A."/>
            <person name="Auch B."/>
            <person name="Kono T."/>
            <person name="Mallez S."/>
            <person name="Zhang Y."/>
            <person name="Obille A."/>
            <person name="Becker A."/>
            <person name="Abrahante J.E."/>
            <person name="Garbe J."/>
            <person name="Badalamenti J.P."/>
            <person name="Herman A."/>
            <person name="Mangelson H."/>
            <person name="Liachko I."/>
            <person name="Sullivan S."/>
            <person name="Sone E.D."/>
            <person name="Koren S."/>
            <person name="Silverstein K.A.T."/>
            <person name="Beckman K.B."/>
            <person name="Gohl D.M."/>
        </authorList>
    </citation>
    <scope>NUCLEOTIDE SEQUENCE</scope>
    <source>
        <strain evidence="1">Duluth1</strain>
        <tissue evidence="1">Whole animal</tissue>
    </source>
</reference>
<organism evidence="1 2">
    <name type="scientific">Dreissena polymorpha</name>
    <name type="common">Zebra mussel</name>
    <name type="synonym">Mytilus polymorpha</name>
    <dbReference type="NCBI Taxonomy" id="45954"/>
    <lineage>
        <taxon>Eukaryota</taxon>
        <taxon>Metazoa</taxon>
        <taxon>Spiralia</taxon>
        <taxon>Lophotrochozoa</taxon>
        <taxon>Mollusca</taxon>
        <taxon>Bivalvia</taxon>
        <taxon>Autobranchia</taxon>
        <taxon>Heteroconchia</taxon>
        <taxon>Euheterodonta</taxon>
        <taxon>Imparidentia</taxon>
        <taxon>Neoheterodontei</taxon>
        <taxon>Myida</taxon>
        <taxon>Dreissenoidea</taxon>
        <taxon>Dreissenidae</taxon>
        <taxon>Dreissena</taxon>
    </lineage>
</organism>
<evidence type="ECO:0000313" key="1">
    <source>
        <dbReference type="EMBL" id="KAH3748564.1"/>
    </source>
</evidence>
<dbReference type="Proteomes" id="UP000828390">
    <property type="component" value="Unassembled WGS sequence"/>
</dbReference>
<sequence>MSRSRRVCWRIGGTCRACTWLMELLVHNLLSLEIAVVAMSIFNSDLSGTGAILLQVCTQVLEACHFF</sequence>
<name>A0A9D4DJ81_DREPO</name>
<dbReference type="AlphaFoldDB" id="A0A9D4DJ81"/>
<comment type="caution">
    <text evidence="1">The sequence shown here is derived from an EMBL/GenBank/DDBJ whole genome shotgun (WGS) entry which is preliminary data.</text>
</comment>
<dbReference type="EMBL" id="JAIWYP010000010">
    <property type="protein sequence ID" value="KAH3748564.1"/>
    <property type="molecule type" value="Genomic_DNA"/>
</dbReference>
<evidence type="ECO:0000313" key="2">
    <source>
        <dbReference type="Proteomes" id="UP000828390"/>
    </source>
</evidence>